<sequence>VALPGGDLRKAYIKGKAPVVFGSQAFNKVLAIGLG</sequence>
<organism evidence="1">
    <name type="scientific">marine sediment metagenome</name>
    <dbReference type="NCBI Taxonomy" id="412755"/>
    <lineage>
        <taxon>unclassified sequences</taxon>
        <taxon>metagenomes</taxon>
        <taxon>ecological metagenomes</taxon>
    </lineage>
</organism>
<accession>A0A0F9B7U4</accession>
<feature type="non-terminal residue" evidence="1">
    <location>
        <position position="1"/>
    </location>
</feature>
<reference evidence="1" key="1">
    <citation type="journal article" date="2015" name="Nature">
        <title>Complex archaea that bridge the gap between prokaryotes and eukaryotes.</title>
        <authorList>
            <person name="Spang A."/>
            <person name="Saw J.H."/>
            <person name="Jorgensen S.L."/>
            <person name="Zaremba-Niedzwiedzka K."/>
            <person name="Martijn J."/>
            <person name="Lind A.E."/>
            <person name="van Eijk R."/>
            <person name="Schleper C."/>
            <person name="Guy L."/>
            <person name="Ettema T.J."/>
        </authorList>
    </citation>
    <scope>NUCLEOTIDE SEQUENCE</scope>
</reference>
<dbReference type="AlphaFoldDB" id="A0A0F9B7U4"/>
<evidence type="ECO:0000313" key="1">
    <source>
        <dbReference type="EMBL" id="KKL17974.1"/>
    </source>
</evidence>
<name>A0A0F9B7U4_9ZZZZ</name>
<dbReference type="EMBL" id="LAZR01039046">
    <property type="protein sequence ID" value="KKL17974.1"/>
    <property type="molecule type" value="Genomic_DNA"/>
</dbReference>
<gene>
    <name evidence="1" type="ORF">LCGC14_2480130</name>
</gene>
<proteinExistence type="predicted"/>
<protein>
    <submittedName>
        <fullName evidence="1">Uncharacterized protein</fullName>
    </submittedName>
</protein>
<comment type="caution">
    <text evidence="1">The sequence shown here is derived from an EMBL/GenBank/DDBJ whole genome shotgun (WGS) entry which is preliminary data.</text>
</comment>